<dbReference type="PANTHER" id="PTHR48228">
    <property type="entry name" value="SUCCINYL-COA--D-CITRAMALATE COA-TRANSFERASE"/>
    <property type="match status" value="1"/>
</dbReference>
<proteinExistence type="predicted"/>
<dbReference type="SUPFAM" id="SSF89796">
    <property type="entry name" value="CoA-transferase family III (CaiB/BaiF)"/>
    <property type="match status" value="2"/>
</dbReference>
<protein>
    <recommendedName>
        <fullName evidence="3">CoA-transferase family III</fullName>
    </recommendedName>
</protein>
<sequence>MADEAIQEITAALWRDAVGIGPLPHFEVTGQSGRLPARHPVEAAATATIAVALMAAATLEQARGRSTPTIEMDRGHVAAAMRSGSWFRYQGRSLGMDFAALSRFWPTKDGWVRTHANYPWHRQALLRVLKASESPQDVAAAIADWNADDLEAAVFDAGGVAVQVRTPELWALHPQGAALQTEPLIRRSTGAPAPSRIWPGGALPAEGLRVLDLTRVIAGPVCTRYLAALGASVLRLDPPTRPDLPLGLPADTLLGKKSAQVDFATPKGRSILERLLSEADIVVLGYRPGALDRFGLSAGNLSQQFPGLVIVELDAWGYQGPWARRRGFDSLVQAASGIAWIEGGGSGAPGALPCQLLDHGTGYLAAAAALEGVVEQRTVGGTPIRRLSLARTALWLMSLERTLNPGEKRPDRSQAWMADLPDDQEALLPVGRWNGRPLTWPKAAAHYGSDAPAW</sequence>
<dbReference type="Gene3D" id="3.40.50.10540">
    <property type="entry name" value="Crotonobetainyl-coa:carnitine coa-transferase, domain 1"/>
    <property type="match status" value="1"/>
</dbReference>
<organism evidence="1 2">
    <name type="scientific">Sulfobacillus harzensis</name>
    <dbReference type="NCBI Taxonomy" id="2729629"/>
    <lineage>
        <taxon>Bacteria</taxon>
        <taxon>Bacillati</taxon>
        <taxon>Bacillota</taxon>
        <taxon>Clostridia</taxon>
        <taxon>Eubacteriales</taxon>
        <taxon>Clostridiales Family XVII. Incertae Sedis</taxon>
        <taxon>Sulfobacillus</taxon>
    </lineage>
</organism>
<dbReference type="Proteomes" id="UP000533476">
    <property type="component" value="Unassembled WGS sequence"/>
</dbReference>
<dbReference type="RefSeq" id="WP_169101036.1">
    <property type="nucleotide sequence ID" value="NZ_JABBVZ010000058.1"/>
</dbReference>
<dbReference type="InterPro" id="IPR003673">
    <property type="entry name" value="CoA-Trfase_fam_III"/>
</dbReference>
<reference evidence="1 2" key="1">
    <citation type="submission" date="2020-04" db="EMBL/GenBank/DDBJ databases">
        <authorList>
            <person name="Zhang R."/>
            <person name="Schippers A."/>
        </authorList>
    </citation>
    <scope>NUCLEOTIDE SEQUENCE [LARGE SCALE GENOMIC DNA]</scope>
    <source>
        <strain evidence="1 2">DSM 109850</strain>
    </source>
</reference>
<evidence type="ECO:0000313" key="2">
    <source>
        <dbReference type="Proteomes" id="UP000533476"/>
    </source>
</evidence>
<comment type="caution">
    <text evidence="1">The sequence shown here is derived from an EMBL/GenBank/DDBJ whole genome shotgun (WGS) entry which is preliminary data.</text>
</comment>
<keyword evidence="2" id="KW-1185">Reference proteome</keyword>
<dbReference type="Pfam" id="PF02515">
    <property type="entry name" value="CoA_transf_3"/>
    <property type="match status" value="1"/>
</dbReference>
<dbReference type="InterPro" id="IPR023606">
    <property type="entry name" value="CoA-Trfase_III_dom_1_sf"/>
</dbReference>
<name>A0A7Y0L712_9FIRM</name>
<accession>A0A7Y0L712</accession>
<dbReference type="GO" id="GO:0003824">
    <property type="term" value="F:catalytic activity"/>
    <property type="evidence" value="ECO:0007669"/>
    <property type="project" value="InterPro"/>
</dbReference>
<dbReference type="PANTHER" id="PTHR48228:SF4">
    <property type="entry name" value="BLR3030 PROTEIN"/>
    <property type="match status" value="1"/>
</dbReference>
<evidence type="ECO:0008006" key="3">
    <source>
        <dbReference type="Google" id="ProtNLM"/>
    </source>
</evidence>
<dbReference type="AlphaFoldDB" id="A0A7Y0L712"/>
<evidence type="ECO:0000313" key="1">
    <source>
        <dbReference type="EMBL" id="NMP23610.1"/>
    </source>
</evidence>
<gene>
    <name evidence="1" type="ORF">HIJ39_14790</name>
</gene>
<dbReference type="EMBL" id="JABBVZ010000058">
    <property type="protein sequence ID" value="NMP23610.1"/>
    <property type="molecule type" value="Genomic_DNA"/>
</dbReference>
<dbReference type="InterPro" id="IPR050509">
    <property type="entry name" value="CoA-transferase_III"/>
</dbReference>